<dbReference type="SUPFAM" id="SSF53187">
    <property type="entry name" value="Zn-dependent exopeptidases"/>
    <property type="match status" value="1"/>
</dbReference>
<dbReference type="InterPro" id="IPR001261">
    <property type="entry name" value="ArgE/DapE_CS"/>
</dbReference>
<keyword evidence="8" id="KW-0862">Zinc</keyword>
<dbReference type="Pfam" id="PF07687">
    <property type="entry name" value="M20_dimer"/>
    <property type="match status" value="1"/>
</dbReference>
<gene>
    <name evidence="11" type="primary">argE</name>
    <name evidence="11" type="ORF">D2T33_00575</name>
</gene>
<dbReference type="NCBIfam" id="TIGR01892">
    <property type="entry name" value="AcOrn-deacetyl"/>
    <property type="match status" value="1"/>
</dbReference>
<keyword evidence="7 11" id="KW-0378">Hydrolase</keyword>
<evidence type="ECO:0000256" key="7">
    <source>
        <dbReference type="ARBA" id="ARBA00022801"/>
    </source>
</evidence>
<accession>A0A443J518</accession>
<dbReference type="InterPro" id="IPR050072">
    <property type="entry name" value="Peptidase_M20A"/>
</dbReference>
<dbReference type="PANTHER" id="PTHR43808:SF31">
    <property type="entry name" value="N-ACETYL-L-CITRULLINE DEACETYLASE"/>
    <property type="match status" value="1"/>
</dbReference>
<sequence>MPVELSPREILEKLVSFPTVSRDSNLPLIDWVEDYLTGWGIECHRVPNDEGDKASLYAVAGPAVEGGITLSGHTDVVPVDGQDWTVCPPFELTERDGRLYGRGAADMKGFDALAIAATVLAHRSGVRRPLYLALSYDEEVGCTGCVPMVAEMARLLPKPSAVIVGEPSLLQVIDGHKGGSSFHIHVKGVEVHSSIMHTGVSAVMEAAKIVDWANRMNAQNSARPPGPLSEGFVPHWTTVHTGMIRGGTAHNITAGDCWLDISFRVVPDEDYRAWNAALTEFVDDLRTQMQAVSPAADITMEQVFTVPPLAPEHGGAAETLAKALTGRNSCEVVSYGTEAGHFQHHGWSAIVCGPGNIAQAHKPDEYIEIAQFNAGWDMLQRAVRSLTD</sequence>
<dbReference type="GO" id="GO:0046872">
    <property type="term" value="F:metal ion binding"/>
    <property type="evidence" value="ECO:0007669"/>
    <property type="project" value="UniProtKB-KW"/>
</dbReference>
<dbReference type="SUPFAM" id="SSF55031">
    <property type="entry name" value="Bacterial exopeptidase dimerisation domain"/>
    <property type="match status" value="1"/>
</dbReference>
<evidence type="ECO:0000313" key="12">
    <source>
        <dbReference type="Proteomes" id="UP000285710"/>
    </source>
</evidence>
<keyword evidence="5" id="KW-0028">Amino-acid biosynthesis</keyword>
<dbReference type="GO" id="GO:0006526">
    <property type="term" value="P:L-arginine biosynthetic process"/>
    <property type="evidence" value="ECO:0007669"/>
    <property type="project" value="UniProtKB-KW"/>
</dbReference>
<organism evidence="11 12">
    <name type="scientific">Paenirhodobacter populi</name>
    <dbReference type="NCBI Taxonomy" id="2306993"/>
    <lineage>
        <taxon>Bacteria</taxon>
        <taxon>Pseudomonadati</taxon>
        <taxon>Pseudomonadota</taxon>
        <taxon>Alphaproteobacteria</taxon>
        <taxon>Rhodobacterales</taxon>
        <taxon>Rhodobacter group</taxon>
        <taxon>Paenirhodobacter</taxon>
    </lineage>
</organism>
<keyword evidence="4" id="KW-0055">Arginine biosynthesis</keyword>
<feature type="domain" description="Peptidase M20 dimerisation" evidence="10">
    <location>
        <begin position="175"/>
        <end position="284"/>
    </location>
</feature>
<comment type="similarity">
    <text evidence="2">Belongs to the peptidase M20A family. ArgE subfamily.</text>
</comment>
<dbReference type="Proteomes" id="UP000285710">
    <property type="component" value="Unassembled WGS sequence"/>
</dbReference>
<comment type="caution">
    <text evidence="11">The sequence shown here is derived from an EMBL/GenBank/DDBJ whole genome shotgun (WGS) entry which is preliminary data.</text>
</comment>
<evidence type="ECO:0000256" key="6">
    <source>
        <dbReference type="ARBA" id="ARBA00022723"/>
    </source>
</evidence>
<evidence type="ECO:0000256" key="1">
    <source>
        <dbReference type="ARBA" id="ARBA00001947"/>
    </source>
</evidence>
<dbReference type="CDD" id="cd03894">
    <property type="entry name" value="M20_ArgE"/>
    <property type="match status" value="1"/>
</dbReference>
<evidence type="ECO:0000256" key="5">
    <source>
        <dbReference type="ARBA" id="ARBA00022605"/>
    </source>
</evidence>
<evidence type="ECO:0000313" key="11">
    <source>
        <dbReference type="EMBL" id="RWR15406.1"/>
    </source>
</evidence>
<dbReference type="RefSeq" id="WP_128268454.1">
    <property type="nucleotide sequence ID" value="NZ_SAUW01000001.1"/>
</dbReference>
<dbReference type="Pfam" id="PF01546">
    <property type="entry name" value="Peptidase_M20"/>
    <property type="match status" value="1"/>
</dbReference>
<keyword evidence="6" id="KW-0479">Metal-binding</keyword>
<proteinExistence type="inferred from homology"/>
<reference evidence="11 12" key="1">
    <citation type="submission" date="2019-01" db="EMBL/GenBank/DDBJ databases">
        <title>Sinorhodobacter populi sp. nov. isolated from the symptomatic bark tissue of Populus euramericana canker.</title>
        <authorList>
            <person name="Xu G."/>
        </authorList>
    </citation>
    <scope>NUCLEOTIDE SEQUENCE [LARGE SCALE GENOMIC DNA]</scope>
    <source>
        <strain evidence="11 12">2D-5</strain>
    </source>
</reference>
<dbReference type="Gene3D" id="3.30.70.360">
    <property type="match status" value="1"/>
</dbReference>
<evidence type="ECO:0000256" key="9">
    <source>
        <dbReference type="ARBA" id="ARBA00023285"/>
    </source>
</evidence>
<protein>
    <submittedName>
        <fullName evidence="11">Acetylornithine deacetylase</fullName>
        <ecNumber evidence="11">3.5.1.16</ecNumber>
    </submittedName>
</protein>
<keyword evidence="9" id="KW-0170">Cobalt</keyword>
<keyword evidence="12" id="KW-1185">Reference proteome</keyword>
<name>A0A443J518_9RHOB</name>
<dbReference type="PROSITE" id="PS00759">
    <property type="entry name" value="ARGE_DAPE_CPG2_2"/>
    <property type="match status" value="1"/>
</dbReference>
<evidence type="ECO:0000256" key="4">
    <source>
        <dbReference type="ARBA" id="ARBA00022571"/>
    </source>
</evidence>
<evidence type="ECO:0000256" key="3">
    <source>
        <dbReference type="ARBA" id="ARBA00022490"/>
    </source>
</evidence>
<dbReference type="InterPro" id="IPR011650">
    <property type="entry name" value="Peptidase_M20_dimer"/>
</dbReference>
<dbReference type="InterPro" id="IPR010169">
    <property type="entry name" value="AcOrn-deacetyl"/>
</dbReference>
<dbReference type="GO" id="GO:0008777">
    <property type="term" value="F:acetylornithine deacetylase activity"/>
    <property type="evidence" value="ECO:0007669"/>
    <property type="project" value="UniProtKB-EC"/>
</dbReference>
<dbReference type="PANTHER" id="PTHR43808">
    <property type="entry name" value="ACETYLORNITHINE DEACETYLASE"/>
    <property type="match status" value="1"/>
</dbReference>
<evidence type="ECO:0000259" key="10">
    <source>
        <dbReference type="Pfam" id="PF07687"/>
    </source>
</evidence>
<evidence type="ECO:0000256" key="2">
    <source>
        <dbReference type="ARBA" id="ARBA00005691"/>
    </source>
</evidence>
<evidence type="ECO:0000256" key="8">
    <source>
        <dbReference type="ARBA" id="ARBA00022833"/>
    </source>
</evidence>
<dbReference type="NCBIfam" id="NF005710">
    <property type="entry name" value="PRK07522.1"/>
    <property type="match status" value="1"/>
</dbReference>
<comment type="cofactor">
    <cofactor evidence="1">
        <name>Zn(2+)</name>
        <dbReference type="ChEBI" id="CHEBI:29105"/>
    </cofactor>
</comment>
<reference evidence="11 12" key="2">
    <citation type="submission" date="2019-01" db="EMBL/GenBank/DDBJ databases">
        <authorList>
            <person name="Li Y."/>
        </authorList>
    </citation>
    <scope>NUCLEOTIDE SEQUENCE [LARGE SCALE GENOMIC DNA]</scope>
    <source>
        <strain evidence="11 12">2D-5</strain>
    </source>
</reference>
<dbReference type="InterPro" id="IPR036264">
    <property type="entry name" value="Bact_exopeptidase_dim_dom"/>
</dbReference>
<dbReference type="InterPro" id="IPR002933">
    <property type="entry name" value="Peptidase_M20"/>
</dbReference>
<dbReference type="EMBL" id="SAUW01000001">
    <property type="protein sequence ID" value="RWR15406.1"/>
    <property type="molecule type" value="Genomic_DNA"/>
</dbReference>
<dbReference type="AlphaFoldDB" id="A0A443J518"/>
<keyword evidence="3" id="KW-0963">Cytoplasm</keyword>
<dbReference type="Gene3D" id="3.40.630.10">
    <property type="entry name" value="Zn peptidases"/>
    <property type="match status" value="1"/>
</dbReference>
<dbReference type="EC" id="3.5.1.16" evidence="11"/>